<dbReference type="SUPFAM" id="SSF51735">
    <property type="entry name" value="NAD(P)-binding Rossmann-fold domains"/>
    <property type="match status" value="1"/>
</dbReference>
<dbReference type="PANTHER" id="PTHR48107:SF7">
    <property type="entry name" value="RE15974P"/>
    <property type="match status" value="1"/>
</dbReference>
<evidence type="ECO:0000313" key="3">
    <source>
        <dbReference type="EMBL" id="EIC30295.1"/>
    </source>
</evidence>
<dbReference type="PROSITE" id="PS00061">
    <property type="entry name" value="ADH_SHORT"/>
    <property type="match status" value="1"/>
</dbReference>
<dbReference type="Proteomes" id="UP000005090">
    <property type="component" value="Chromosome"/>
</dbReference>
<dbReference type="FunFam" id="3.40.50.720:FF:000084">
    <property type="entry name" value="Short-chain dehydrogenase reductase"/>
    <property type="match status" value="1"/>
</dbReference>
<organism evidence="3 4">
    <name type="scientific">Methylomicrobium album BG8</name>
    <dbReference type="NCBI Taxonomy" id="686340"/>
    <lineage>
        <taxon>Bacteria</taxon>
        <taxon>Pseudomonadati</taxon>
        <taxon>Pseudomonadota</taxon>
        <taxon>Gammaproteobacteria</taxon>
        <taxon>Methylococcales</taxon>
        <taxon>Methylococcaceae</taxon>
        <taxon>Methylomicrobium</taxon>
    </lineage>
</organism>
<evidence type="ECO:0000256" key="1">
    <source>
        <dbReference type="ARBA" id="ARBA00006484"/>
    </source>
</evidence>
<dbReference type="NCBIfam" id="NF004777">
    <property type="entry name" value="PRK06123.1"/>
    <property type="match status" value="1"/>
</dbReference>
<dbReference type="InterPro" id="IPR020904">
    <property type="entry name" value="Sc_DH/Rdtase_CS"/>
</dbReference>
<comment type="similarity">
    <text evidence="1">Belongs to the short-chain dehydrogenases/reductases (SDR) family.</text>
</comment>
<dbReference type="EMBL" id="CM001475">
    <property type="protein sequence ID" value="EIC30295.1"/>
    <property type="molecule type" value="Genomic_DNA"/>
</dbReference>
<dbReference type="eggNOG" id="COG1028">
    <property type="taxonomic scope" value="Bacteria"/>
</dbReference>
<keyword evidence="4" id="KW-1185">Reference proteome</keyword>
<dbReference type="CDD" id="cd05233">
    <property type="entry name" value="SDR_c"/>
    <property type="match status" value="1"/>
</dbReference>
<protein>
    <recommendedName>
        <fullName evidence="5">Short-chain alcohol dehydrogenase like protein</fullName>
    </recommendedName>
</protein>
<dbReference type="PRINTS" id="PR00081">
    <property type="entry name" value="GDHRDH"/>
</dbReference>
<dbReference type="STRING" id="686340.Metal_2580"/>
<proteinExistence type="inferred from homology"/>
<evidence type="ECO:0000256" key="2">
    <source>
        <dbReference type="ARBA" id="ARBA00023002"/>
    </source>
</evidence>
<dbReference type="HOGENOM" id="CLU_010194_1_3_6"/>
<evidence type="ECO:0000313" key="4">
    <source>
        <dbReference type="Proteomes" id="UP000005090"/>
    </source>
</evidence>
<dbReference type="RefSeq" id="WP_005372860.1">
    <property type="nucleotide sequence ID" value="NZ_CM001475.1"/>
</dbReference>
<gene>
    <name evidence="3" type="ORF">Metal_2580</name>
</gene>
<dbReference type="Gene3D" id="3.40.50.720">
    <property type="entry name" value="NAD(P)-binding Rossmann-like Domain"/>
    <property type="match status" value="1"/>
</dbReference>
<dbReference type="InterPro" id="IPR036291">
    <property type="entry name" value="NAD(P)-bd_dom_sf"/>
</dbReference>
<evidence type="ECO:0008006" key="5">
    <source>
        <dbReference type="Google" id="ProtNLM"/>
    </source>
</evidence>
<dbReference type="InterPro" id="IPR002347">
    <property type="entry name" value="SDR_fam"/>
</dbReference>
<dbReference type="PANTHER" id="PTHR48107">
    <property type="entry name" value="NADPH-DEPENDENT ALDEHYDE REDUCTASE-LIKE PROTEIN, CHLOROPLASTIC-RELATED"/>
    <property type="match status" value="1"/>
</dbReference>
<dbReference type="AlphaFoldDB" id="H8GIV5"/>
<dbReference type="GO" id="GO:0016614">
    <property type="term" value="F:oxidoreductase activity, acting on CH-OH group of donors"/>
    <property type="evidence" value="ECO:0007669"/>
    <property type="project" value="UniProtKB-ARBA"/>
</dbReference>
<dbReference type="PRINTS" id="PR00080">
    <property type="entry name" value="SDRFAMILY"/>
</dbReference>
<keyword evidence="2" id="KW-0560">Oxidoreductase</keyword>
<sequence length="248" mass="26165">MSKVLVVTGGSRGIGAETALLAAARGYVVCINYYKNKAAADAVVDQIKSAGGKAIAVAADVSRESDVKDLFKTVDEKLGQISALVNNAGILEKQIRVEDIDEVRLHRVFAANVFGSFLCAREAVRRMSTKHGGYGGAIVNVSSAASRLGSAGEYVDYAASKGAIDTLTIGLSREVAEEGIRVNAVRPAFIYTDMHADGGEPGRVDRIKESLPMKRGGQPIEVANAILWLLSEEASYTTGTFIDLAGGK</sequence>
<accession>H8GIV5</accession>
<name>H8GIV5_METAL</name>
<dbReference type="Pfam" id="PF13561">
    <property type="entry name" value="adh_short_C2"/>
    <property type="match status" value="1"/>
</dbReference>
<reference evidence="3 4" key="1">
    <citation type="journal article" date="2013" name="Genome Announc.">
        <title>Genome Sequence of the Obligate Gammaproteobacterial Methanotroph Methylomicrobium album Strain BG8.</title>
        <authorList>
            <person name="Kits K.D."/>
            <person name="Kalyuzhnaya M.G."/>
            <person name="Klotz M.G."/>
            <person name="Jetten M.S."/>
            <person name="Op den Camp H.J."/>
            <person name="Vuilleumier S."/>
            <person name="Bringel F."/>
            <person name="Dispirito A.A."/>
            <person name="Murrell J.C."/>
            <person name="Bruce D."/>
            <person name="Cheng J.F."/>
            <person name="Copeland A."/>
            <person name="Goodwin L."/>
            <person name="Hauser L."/>
            <person name="Lajus A."/>
            <person name="Land M.L."/>
            <person name="Lapidus A."/>
            <person name="Lucas S."/>
            <person name="Medigue C."/>
            <person name="Pitluck S."/>
            <person name="Woyke T."/>
            <person name="Zeytun A."/>
            <person name="Stein L.Y."/>
        </authorList>
    </citation>
    <scope>NUCLEOTIDE SEQUENCE [LARGE SCALE GENOMIC DNA]</scope>
    <source>
        <strain evidence="3 4">BG8</strain>
    </source>
</reference>